<keyword evidence="2" id="KW-0732">Signal</keyword>
<feature type="domain" description="Putative amidase" evidence="3">
    <location>
        <begin position="201"/>
        <end position="354"/>
    </location>
</feature>
<organism evidence="4 5">
    <name type="scientific">Paenibacillus silagei</name>
    <dbReference type="NCBI Taxonomy" id="1670801"/>
    <lineage>
        <taxon>Bacteria</taxon>
        <taxon>Bacillati</taxon>
        <taxon>Bacillota</taxon>
        <taxon>Bacilli</taxon>
        <taxon>Bacillales</taxon>
        <taxon>Paenibacillaceae</taxon>
        <taxon>Paenibacillus</taxon>
    </lineage>
</organism>
<dbReference type="PANTHER" id="PTHR40032">
    <property type="entry name" value="EXPORTED PROTEIN-RELATED"/>
    <property type="match status" value="1"/>
</dbReference>
<accession>A0ABS4NKR8</accession>
<feature type="signal peptide" evidence="2">
    <location>
        <begin position="1"/>
        <end position="26"/>
    </location>
</feature>
<dbReference type="Proteomes" id="UP000773462">
    <property type="component" value="Unassembled WGS sequence"/>
</dbReference>
<dbReference type="InterPro" id="IPR024301">
    <property type="entry name" value="Amidase_6"/>
</dbReference>
<reference evidence="4 5" key="1">
    <citation type="submission" date="2021-03" db="EMBL/GenBank/DDBJ databases">
        <title>Genomic Encyclopedia of Type Strains, Phase IV (KMG-IV): sequencing the most valuable type-strain genomes for metagenomic binning, comparative biology and taxonomic classification.</title>
        <authorList>
            <person name="Goeker M."/>
        </authorList>
    </citation>
    <scope>NUCLEOTIDE SEQUENCE [LARGE SCALE GENOMIC DNA]</scope>
    <source>
        <strain evidence="4 5">DSM 101953</strain>
    </source>
</reference>
<keyword evidence="5" id="KW-1185">Reference proteome</keyword>
<evidence type="ECO:0000313" key="4">
    <source>
        <dbReference type="EMBL" id="MBP2110647.1"/>
    </source>
</evidence>
<gene>
    <name evidence="4" type="ORF">J2Z70_000787</name>
</gene>
<name>A0ABS4NKR8_9BACL</name>
<dbReference type="EMBL" id="JAGGLV010000002">
    <property type="protein sequence ID" value="MBP2110647.1"/>
    <property type="molecule type" value="Genomic_DNA"/>
</dbReference>
<dbReference type="Pfam" id="PF12671">
    <property type="entry name" value="Amidase_6"/>
    <property type="match status" value="1"/>
</dbReference>
<evidence type="ECO:0000259" key="3">
    <source>
        <dbReference type="Pfam" id="PF12671"/>
    </source>
</evidence>
<dbReference type="PANTHER" id="PTHR40032:SF1">
    <property type="entry name" value="EXPORTED PROTEIN"/>
    <property type="match status" value="1"/>
</dbReference>
<comment type="caution">
    <text evidence="4">The sequence shown here is derived from an EMBL/GenBank/DDBJ whole genome shotgun (WGS) entry which is preliminary data.</text>
</comment>
<evidence type="ECO:0000256" key="2">
    <source>
        <dbReference type="SAM" id="SignalP"/>
    </source>
</evidence>
<evidence type="ECO:0000313" key="5">
    <source>
        <dbReference type="Proteomes" id="UP000773462"/>
    </source>
</evidence>
<feature type="region of interest" description="Disordered" evidence="1">
    <location>
        <begin position="163"/>
        <end position="182"/>
    </location>
</feature>
<sequence length="377" mass="41806">MNFKKTWLIVGTFALGFSLMGSAVSAETNSEENADIQIKASDIQFYNVLPGKSAEVKEKALIEHKDAINLVENQLNKDGIAIKTDLDNVEYQKYVLSLGTSFELFSAEDMKKIVEYVKFIDWYENYELNVQLKTYQNKLKNNITLSNAELTKLNGLLPIPSDAPSTAPSTANNETTTSSETNFNSFATDEVSPLAVSANGYDNIAARDYAYSWWNKRNPTYSTYYAEKAGCNVANSSCWSQWNDCTNFVSQAIYAGGMKFRTGSHVTADDAWRFGPLMPTHTWGGAQNFYKHWSQRAGVASSVTALQTGDAVNADFGADGHVDHTAIITKNTGNNNNNKFLTQHTTDKKETSTLQDWFSAGYTVYGYEMDKASNTGN</sequence>
<evidence type="ECO:0000256" key="1">
    <source>
        <dbReference type="SAM" id="MobiDB-lite"/>
    </source>
</evidence>
<feature type="compositionally biased region" description="Low complexity" evidence="1">
    <location>
        <begin position="169"/>
        <end position="182"/>
    </location>
</feature>
<proteinExistence type="predicted"/>
<dbReference type="RefSeq" id="WP_209869624.1">
    <property type="nucleotide sequence ID" value="NZ_JAGGLV010000002.1"/>
</dbReference>
<feature type="chain" id="PRO_5046738880" description="Putative amidase domain-containing protein" evidence="2">
    <location>
        <begin position="27"/>
        <end position="377"/>
    </location>
</feature>
<protein>
    <recommendedName>
        <fullName evidence="3">Putative amidase domain-containing protein</fullName>
    </recommendedName>
</protein>